<dbReference type="PANTHER" id="PTHR42693">
    <property type="entry name" value="ARYLSULFATASE FAMILY MEMBER"/>
    <property type="match status" value="1"/>
</dbReference>
<feature type="region of interest" description="Disordered" evidence="5">
    <location>
        <begin position="444"/>
        <end position="495"/>
    </location>
</feature>
<keyword evidence="6" id="KW-0732">Signal</keyword>
<evidence type="ECO:0000256" key="4">
    <source>
        <dbReference type="ARBA" id="ARBA00022837"/>
    </source>
</evidence>
<dbReference type="SUPFAM" id="SSF53649">
    <property type="entry name" value="Alkaline phosphatase-like"/>
    <property type="match status" value="1"/>
</dbReference>
<feature type="domain" description="Sulfatase N-terminal" evidence="7">
    <location>
        <begin position="39"/>
        <end position="145"/>
    </location>
</feature>
<feature type="compositionally biased region" description="Basic and acidic residues" evidence="5">
    <location>
        <begin position="454"/>
        <end position="475"/>
    </location>
</feature>
<keyword evidence="2" id="KW-0479">Metal-binding</keyword>
<dbReference type="AlphaFoldDB" id="A0A4U0NZT9"/>
<dbReference type="RefSeq" id="WP_136901274.1">
    <property type="nucleotide sequence ID" value="NZ_SUME01000004.1"/>
</dbReference>
<name>A0A4U0NZT9_9SPHI</name>
<keyword evidence="4" id="KW-0106">Calcium</keyword>
<feature type="chain" id="PRO_5020600689" evidence="6">
    <location>
        <begin position="28"/>
        <end position="495"/>
    </location>
</feature>
<evidence type="ECO:0000256" key="5">
    <source>
        <dbReference type="SAM" id="MobiDB-lite"/>
    </source>
</evidence>
<keyword evidence="9" id="KW-1185">Reference proteome</keyword>
<evidence type="ECO:0000256" key="2">
    <source>
        <dbReference type="ARBA" id="ARBA00022723"/>
    </source>
</evidence>
<accession>A0A4U0NZT9</accession>
<evidence type="ECO:0000259" key="7">
    <source>
        <dbReference type="Pfam" id="PF00884"/>
    </source>
</evidence>
<dbReference type="EMBL" id="SUME01000004">
    <property type="protein sequence ID" value="TJZ60426.1"/>
    <property type="molecule type" value="Genomic_DNA"/>
</dbReference>
<evidence type="ECO:0000256" key="1">
    <source>
        <dbReference type="ARBA" id="ARBA00008779"/>
    </source>
</evidence>
<keyword evidence="3" id="KW-0378">Hydrolase</keyword>
<dbReference type="Gene3D" id="3.40.720.10">
    <property type="entry name" value="Alkaline Phosphatase, subunit A"/>
    <property type="match status" value="1"/>
</dbReference>
<evidence type="ECO:0000256" key="6">
    <source>
        <dbReference type="SAM" id="SignalP"/>
    </source>
</evidence>
<dbReference type="InterPro" id="IPR050738">
    <property type="entry name" value="Sulfatase"/>
</dbReference>
<organism evidence="8 9">
    <name type="scientific">Sphingobacterium olei</name>
    <dbReference type="NCBI Taxonomy" id="2571155"/>
    <lineage>
        <taxon>Bacteria</taxon>
        <taxon>Pseudomonadati</taxon>
        <taxon>Bacteroidota</taxon>
        <taxon>Sphingobacteriia</taxon>
        <taxon>Sphingobacteriales</taxon>
        <taxon>Sphingobacteriaceae</taxon>
        <taxon>Sphingobacterium</taxon>
    </lineage>
</organism>
<evidence type="ECO:0000313" key="9">
    <source>
        <dbReference type="Proteomes" id="UP000306808"/>
    </source>
</evidence>
<feature type="domain" description="Sulfatase N-terminal" evidence="7">
    <location>
        <begin position="162"/>
        <end position="305"/>
    </location>
</feature>
<feature type="compositionally biased region" description="Basic and acidic residues" evidence="5">
    <location>
        <begin position="482"/>
        <end position="495"/>
    </location>
</feature>
<proteinExistence type="inferred from homology"/>
<dbReference type="OrthoDB" id="975025at2"/>
<dbReference type="InterPro" id="IPR000917">
    <property type="entry name" value="Sulfatase_N"/>
</dbReference>
<gene>
    <name evidence="8" type="ORF">FAZ15_10490</name>
</gene>
<dbReference type="GO" id="GO:0046872">
    <property type="term" value="F:metal ion binding"/>
    <property type="evidence" value="ECO:0007669"/>
    <property type="project" value="UniProtKB-KW"/>
</dbReference>
<comment type="similarity">
    <text evidence="1">Belongs to the sulfatase family.</text>
</comment>
<sequence>MKIKAISKILGSLTVGLALQQPTQAVAQYAANKETTTKPNFIFFITDDIGWDDLGCYGDPNVKTPNIDSLAKLGLKFENAYLTTSSCSPSRSSIITGRYPHNTGAPELHDPLPSGQVMFPQLLKEAGYYTVLSGKNHMGPQTKHAFDTISPGKGPGGEGDWNQIIKNRPKNQPFFFWFASLDAHRDWQINDKGPIYNPDDIIVPPMLYDGPKTRQDLAAYYHEVSRADYYLGKIVRELKKQNMLENTYIIFMSDNGRPFPRSKGRLYDSGIKTPFIVYGPNVHQGKTNALISAIDIASTVLTLAGNDVHDNIQGVSFHSILVDGGRSEHRDFAFAEHNWHVFQAHERMVRHKDWVYIRNAFPEHQNLVGESTRQFPAGSELWDAHDRGLTVPEQEDVFLVPREHEELYYLPADPYQFTNLVFDKKHQNSLVYLRKVMDQWVAETGDSVPQNPTPDRDDVYGNRLPGEWKKGERAGVAKGALKTKEKGPRHIKDVR</sequence>
<evidence type="ECO:0000313" key="8">
    <source>
        <dbReference type="EMBL" id="TJZ60426.1"/>
    </source>
</evidence>
<dbReference type="PROSITE" id="PS00523">
    <property type="entry name" value="SULFATASE_1"/>
    <property type="match status" value="1"/>
</dbReference>
<dbReference type="InterPro" id="IPR024607">
    <property type="entry name" value="Sulfatase_CS"/>
</dbReference>
<dbReference type="CDD" id="cd16027">
    <property type="entry name" value="SGSH"/>
    <property type="match status" value="1"/>
</dbReference>
<reference evidence="8 9" key="1">
    <citation type="submission" date="2019-04" db="EMBL/GenBank/DDBJ databases">
        <title>Sphingobacterium olei sp. nov., isolated from oil-contaminated soil.</title>
        <authorList>
            <person name="Liu B."/>
        </authorList>
    </citation>
    <scope>NUCLEOTIDE SEQUENCE [LARGE SCALE GENOMIC DNA]</scope>
    <source>
        <strain evidence="8 9">HAL-9</strain>
    </source>
</reference>
<dbReference type="PANTHER" id="PTHR42693:SF53">
    <property type="entry name" value="ENDO-4-O-SULFATASE"/>
    <property type="match status" value="1"/>
</dbReference>
<evidence type="ECO:0000256" key="3">
    <source>
        <dbReference type="ARBA" id="ARBA00022801"/>
    </source>
</evidence>
<dbReference type="GO" id="GO:0004065">
    <property type="term" value="F:arylsulfatase activity"/>
    <property type="evidence" value="ECO:0007669"/>
    <property type="project" value="TreeGrafter"/>
</dbReference>
<protein>
    <submittedName>
        <fullName evidence="8">Sulfatase</fullName>
    </submittedName>
</protein>
<comment type="caution">
    <text evidence="8">The sequence shown here is derived from an EMBL/GenBank/DDBJ whole genome shotgun (WGS) entry which is preliminary data.</text>
</comment>
<feature type="signal peptide" evidence="6">
    <location>
        <begin position="1"/>
        <end position="27"/>
    </location>
</feature>
<dbReference type="InterPro" id="IPR017850">
    <property type="entry name" value="Alkaline_phosphatase_core_sf"/>
</dbReference>
<dbReference type="Proteomes" id="UP000306808">
    <property type="component" value="Unassembled WGS sequence"/>
</dbReference>
<dbReference type="Pfam" id="PF00884">
    <property type="entry name" value="Sulfatase"/>
    <property type="match status" value="2"/>
</dbReference>